<evidence type="ECO:0000313" key="14">
    <source>
        <dbReference type="EMBL" id="EGG03296.1"/>
    </source>
</evidence>
<dbReference type="Pfam" id="PF00155">
    <property type="entry name" value="Aminotran_1_2"/>
    <property type="match status" value="1"/>
</dbReference>
<dbReference type="KEGG" id="mlr:MELLADRAFT_49575"/>
<gene>
    <name evidence="14" type="ORF">MELLADRAFT_49575</name>
</gene>
<keyword evidence="5" id="KW-0032">Aminotransferase</keyword>
<proteinExistence type="inferred from homology"/>
<dbReference type="InterPro" id="IPR015424">
    <property type="entry name" value="PyrdxlP-dep_Trfase"/>
</dbReference>
<dbReference type="PROSITE" id="PS00599">
    <property type="entry name" value="AA_TRANSFER_CLASS_2"/>
    <property type="match status" value="1"/>
</dbReference>
<dbReference type="PANTHER" id="PTHR42885">
    <property type="entry name" value="HISTIDINOL-PHOSPHATE AMINOTRANSFERASE-RELATED"/>
    <property type="match status" value="1"/>
</dbReference>
<evidence type="ECO:0000256" key="5">
    <source>
        <dbReference type="ARBA" id="ARBA00022576"/>
    </source>
</evidence>
<dbReference type="GeneID" id="18928621"/>
<protein>
    <recommendedName>
        <fullName evidence="4">histidinol-phosphate transaminase</fullName>
        <ecNumber evidence="4">2.6.1.9</ecNumber>
    </recommendedName>
    <alternativeName>
        <fullName evidence="10">Imidazole acetol-phosphate transaminase</fullName>
    </alternativeName>
</protein>
<feature type="domain" description="Aminotransferase class I/classII large" evidence="13">
    <location>
        <begin position="33"/>
        <end position="400"/>
    </location>
</feature>
<dbReference type="HOGENOM" id="CLU_017584_3_1_1"/>
<dbReference type="CDD" id="cd00609">
    <property type="entry name" value="AAT_like"/>
    <property type="match status" value="1"/>
</dbReference>
<accession>F4RWK2</accession>
<dbReference type="EC" id="2.6.1.9" evidence="4"/>
<evidence type="ECO:0000313" key="15">
    <source>
        <dbReference type="Proteomes" id="UP000001072"/>
    </source>
</evidence>
<dbReference type="EMBL" id="GL883125">
    <property type="protein sequence ID" value="EGG03296.1"/>
    <property type="molecule type" value="Genomic_DNA"/>
</dbReference>
<dbReference type="VEuPathDB" id="FungiDB:MELLADRAFT_49575"/>
<name>F4RWK2_MELLP</name>
<evidence type="ECO:0000256" key="3">
    <source>
        <dbReference type="ARBA" id="ARBA00008392"/>
    </source>
</evidence>
<evidence type="ECO:0000256" key="2">
    <source>
        <dbReference type="ARBA" id="ARBA00005011"/>
    </source>
</evidence>
<dbReference type="AlphaFoldDB" id="F4RWK2"/>
<evidence type="ECO:0000256" key="11">
    <source>
        <dbReference type="ARBA" id="ARBA00047481"/>
    </source>
</evidence>
<evidence type="ECO:0000256" key="9">
    <source>
        <dbReference type="ARBA" id="ARBA00023102"/>
    </source>
</evidence>
<dbReference type="Proteomes" id="UP000001072">
    <property type="component" value="Unassembled WGS sequence"/>
</dbReference>
<dbReference type="InterPro" id="IPR001917">
    <property type="entry name" value="Aminotrans_II_pyridoxalP_BS"/>
</dbReference>
<dbReference type="InParanoid" id="F4RWK2"/>
<dbReference type="RefSeq" id="XP_007413431.1">
    <property type="nucleotide sequence ID" value="XM_007413369.1"/>
</dbReference>
<dbReference type="PANTHER" id="PTHR42885:SF2">
    <property type="entry name" value="HISTIDINOL-PHOSPHATE AMINOTRANSFERASE"/>
    <property type="match status" value="1"/>
</dbReference>
<evidence type="ECO:0000256" key="1">
    <source>
        <dbReference type="ARBA" id="ARBA00001933"/>
    </source>
</evidence>
<comment type="pathway">
    <text evidence="2">Amino-acid biosynthesis; L-histidine biosynthesis; L-histidine from 5-phospho-alpha-D-ribose 1-diphosphate: step 7/9.</text>
</comment>
<evidence type="ECO:0000256" key="8">
    <source>
        <dbReference type="ARBA" id="ARBA00022898"/>
    </source>
</evidence>
<evidence type="ECO:0000256" key="6">
    <source>
        <dbReference type="ARBA" id="ARBA00022605"/>
    </source>
</evidence>
<dbReference type="InterPro" id="IPR015421">
    <property type="entry name" value="PyrdxlP-dep_Trfase_major"/>
</dbReference>
<keyword evidence="8 12" id="KW-0663">Pyridoxal phosphate</keyword>
<keyword evidence="9" id="KW-0368">Histidine biosynthesis</keyword>
<keyword evidence="15" id="KW-1185">Reference proteome</keyword>
<evidence type="ECO:0000259" key="13">
    <source>
        <dbReference type="Pfam" id="PF00155"/>
    </source>
</evidence>
<dbReference type="GO" id="GO:0004400">
    <property type="term" value="F:histidinol-phosphate transaminase activity"/>
    <property type="evidence" value="ECO:0007669"/>
    <property type="project" value="UniProtKB-EC"/>
</dbReference>
<dbReference type="InterPro" id="IPR015422">
    <property type="entry name" value="PyrdxlP-dep_Trfase_small"/>
</dbReference>
<evidence type="ECO:0000256" key="7">
    <source>
        <dbReference type="ARBA" id="ARBA00022679"/>
    </source>
</evidence>
<keyword evidence="7" id="KW-0808">Transferase</keyword>
<dbReference type="OrthoDB" id="2015537at2759"/>
<dbReference type="InterPro" id="IPR005861">
    <property type="entry name" value="HisP_aminotrans"/>
</dbReference>
<organism evidence="15">
    <name type="scientific">Melampsora larici-populina (strain 98AG31 / pathotype 3-4-7)</name>
    <name type="common">Poplar leaf rust fungus</name>
    <dbReference type="NCBI Taxonomy" id="747676"/>
    <lineage>
        <taxon>Eukaryota</taxon>
        <taxon>Fungi</taxon>
        <taxon>Dikarya</taxon>
        <taxon>Basidiomycota</taxon>
        <taxon>Pucciniomycotina</taxon>
        <taxon>Pucciniomycetes</taxon>
        <taxon>Pucciniales</taxon>
        <taxon>Melampsoraceae</taxon>
        <taxon>Melampsora</taxon>
    </lineage>
</organism>
<dbReference type="InterPro" id="IPR004839">
    <property type="entry name" value="Aminotransferase_I/II_large"/>
</dbReference>
<dbReference type="STRING" id="747676.F4RWK2"/>
<dbReference type="Gene3D" id="3.40.640.10">
    <property type="entry name" value="Type I PLP-dependent aspartate aminotransferase-like (Major domain)"/>
    <property type="match status" value="1"/>
</dbReference>
<evidence type="ECO:0000256" key="10">
    <source>
        <dbReference type="ARBA" id="ARBA00030262"/>
    </source>
</evidence>
<reference evidence="15" key="1">
    <citation type="journal article" date="2011" name="Proc. Natl. Acad. Sci. U.S.A.">
        <title>Obligate biotrophy features unraveled by the genomic analysis of rust fungi.</title>
        <authorList>
            <person name="Duplessis S."/>
            <person name="Cuomo C.A."/>
            <person name="Lin Y.-C."/>
            <person name="Aerts A."/>
            <person name="Tisserant E."/>
            <person name="Veneault-Fourrey C."/>
            <person name="Joly D.L."/>
            <person name="Hacquard S."/>
            <person name="Amselem J."/>
            <person name="Cantarel B.L."/>
            <person name="Chiu R."/>
            <person name="Coutinho P.M."/>
            <person name="Feau N."/>
            <person name="Field M."/>
            <person name="Frey P."/>
            <person name="Gelhaye E."/>
            <person name="Goldberg J."/>
            <person name="Grabherr M.G."/>
            <person name="Kodira C.D."/>
            <person name="Kohler A."/>
            <person name="Kuees U."/>
            <person name="Lindquist E.A."/>
            <person name="Lucas S.M."/>
            <person name="Mago R."/>
            <person name="Mauceli E."/>
            <person name="Morin E."/>
            <person name="Murat C."/>
            <person name="Pangilinan J.L."/>
            <person name="Park R."/>
            <person name="Pearson M."/>
            <person name="Quesneville H."/>
            <person name="Rouhier N."/>
            <person name="Sakthikumar S."/>
            <person name="Salamov A.A."/>
            <person name="Schmutz J."/>
            <person name="Selles B."/>
            <person name="Shapiro H."/>
            <person name="Tanguay P."/>
            <person name="Tuskan G.A."/>
            <person name="Henrissat B."/>
            <person name="Van de Peer Y."/>
            <person name="Rouze P."/>
            <person name="Ellis J.G."/>
            <person name="Dodds P.N."/>
            <person name="Schein J.E."/>
            <person name="Zhong S."/>
            <person name="Hamelin R.C."/>
            <person name="Grigoriev I.V."/>
            <person name="Szabo L.J."/>
            <person name="Martin F."/>
        </authorList>
    </citation>
    <scope>NUCLEOTIDE SEQUENCE [LARGE SCALE GENOMIC DNA]</scope>
    <source>
        <strain evidence="15">98AG31 / pathotype 3-4-7</strain>
    </source>
</reference>
<comment type="similarity">
    <text evidence="3 12">Belongs to the class-II pyridoxal-phosphate-dependent aminotransferase family.</text>
</comment>
<dbReference type="NCBIfam" id="TIGR01141">
    <property type="entry name" value="hisC"/>
    <property type="match status" value="1"/>
</dbReference>
<dbReference type="GO" id="GO:0030170">
    <property type="term" value="F:pyridoxal phosphate binding"/>
    <property type="evidence" value="ECO:0007669"/>
    <property type="project" value="InterPro"/>
</dbReference>
<dbReference type="SUPFAM" id="SSF53383">
    <property type="entry name" value="PLP-dependent transferases"/>
    <property type="match status" value="1"/>
</dbReference>
<evidence type="ECO:0000256" key="4">
    <source>
        <dbReference type="ARBA" id="ARBA00012748"/>
    </source>
</evidence>
<keyword evidence="6" id="KW-0028">Amino-acid biosynthesis</keyword>
<comment type="catalytic activity">
    <reaction evidence="11">
        <text>L-histidinol phosphate + 2-oxoglutarate = 3-(imidazol-4-yl)-2-oxopropyl phosphate + L-glutamate</text>
        <dbReference type="Rhea" id="RHEA:23744"/>
        <dbReference type="ChEBI" id="CHEBI:16810"/>
        <dbReference type="ChEBI" id="CHEBI:29985"/>
        <dbReference type="ChEBI" id="CHEBI:57766"/>
        <dbReference type="ChEBI" id="CHEBI:57980"/>
        <dbReference type="EC" id="2.6.1.9"/>
    </reaction>
</comment>
<dbReference type="eggNOG" id="KOG0633">
    <property type="taxonomic scope" value="Eukaryota"/>
</dbReference>
<sequence>MASSHFSLQSLIRPNIASLKPYRCARDDYDQGVLLDANENSLGTTSSAVTHENGLDLDSLSLHRYPSPLHIPIKQNLCNYRNQFAPSLPLLSPSNVFLGVGSDEVLDLLFRITCKPGDTEDQGDRVIVTPPTYGMYTVCARVNDVGVIPVPLNVTAGAFTPHYEMIIQAIENSPPTRPVKLVILCSPGNPTGTTISLVFLQTFLSDSRYKGLVVVDEAYIDFAGQDQSALQLLREGYQNLVVVQTLSKGFGLAGIRLGIAYGSEELIQVLNNTKAPYTISSPTASLAYVATLPQALNQTHTNLSQIRSNRDWLAAELQKITDMGQILGKTEANFILIQVLASSGGGPDSARAKKVYQHMAGLQKEEAIVVRFRGEEFGCEGCLRITVGTEEECKKVIERLRTTLAIIP</sequence>
<dbReference type="Gene3D" id="3.90.1150.10">
    <property type="entry name" value="Aspartate Aminotransferase, domain 1"/>
    <property type="match status" value="1"/>
</dbReference>
<dbReference type="GO" id="GO:0000105">
    <property type="term" value="P:L-histidine biosynthetic process"/>
    <property type="evidence" value="ECO:0007669"/>
    <property type="project" value="UniProtKB-KW"/>
</dbReference>
<comment type="cofactor">
    <cofactor evidence="1 12">
        <name>pyridoxal 5'-phosphate</name>
        <dbReference type="ChEBI" id="CHEBI:597326"/>
    </cofactor>
</comment>
<evidence type="ECO:0000256" key="12">
    <source>
        <dbReference type="RuleBase" id="RU003693"/>
    </source>
</evidence>
<dbReference type="FunCoup" id="F4RWK2">
    <property type="interactions" value="109"/>
</dbReference>